<evidence type="ECO:0000259" key="9">
    <source>
        <dbReference type="PROSITE" id="PS50893"/>
    </source>
</evidence>
<dbReference type="EMBL" id="CAXLJM020000068">
    <property type="protein sequence ID" value="CAL8123227.1"/>
    <property type="molecule type" value="Genomic_DNA"/>
</dbReference>
<dbReference type="PANTHER" id="PTHR43038:SF3">
    <property type="entry name" value="ABC TRANSPORTER G FAMILY MEMBER 20 ISOFORM X1"/>
    <property type="match status" value="1"/>
</dbReference>
<evidence type="ECO:0000256" key="5">
    <source>
        <dbReference type="ARBA" id="ARBA00022989"/>
    </source>
</evidence>
<dbReference type="InterPro" id="IPR027417">
    <property type="entry name" value="P-loop_NTPase"/>
</dbReference>
<feature type="compositionally biased region" description="Polar residues" evidence="7">
    <location>
        <begin position="318"/>
        <end position="340"/>
    </location>
</feature>
<keyword evidence="11" id="KW-1185">Reference proteome</keyword>
<dbReference type="PANTHER" id="PTHR43038">
    <property type="entry name" value="ATP-BINDING CASSETTE, SUB-FAMILY H, MEMBER 1"/>
    <property type="match status" value="1"/>
</dbReference>
<keyword evidence="3" id="KW-0547">Nucleotide-binding</keyword>
<keyword evidence="6 8" id="KW-0472">Membrane</keyword>
<keyword evidence="2 8" id="KW-0812">Transmembrane</keyword>
<dbReference type="Proteomes" id="UP001642540">
    <property type="component" value="Unassembled WGS sequence"/>
</dbReference>
<feature type="region of interest" description="Disordered" evidence="7">
    <location>
        <begin position="318"/>
        <end position="353"/>
    </location>
</feature>
<dbReference type="SMART" id="SM00382">
    <property type="entry name" value="AAA"/>
    <property type="match status" value="1"/>
</dbReference>
<proteinExistence type="predicted"/>
<evidence type="ECO:0000313" key="10">
    <source>
        <dbReference type="EMBL" id="CAL8123227.1"/>
    </source>
</evidence>
<dbReference type="Gene3D" id="3.40.50.300">
    <property type="entry name" value="P-loop containing nucleotide triphosphate hydrolases"/>
    <property type="match status" value="1"/>
</dbReference>
<dbReference type="SUPFAM" id="SSF52540">
    <property type="entry name" value="P-loop containing nucleoside triphosphate hydrolases"/>
    <property type="match status" value="1"/>
</dbReference>
<feature type="transmembrane region" description="Helical" evidence="8">
    <location>
        <begin position="621"/>
        <end position="644"/>
    </location>
</feature>
<sequence>MVDISESNNEAEPAADAVLVRNVCKSYGKSQPVLRNLSMQVEQGSLYGLLGSSGCGKSTLLSCIVGLKTWETGEISVLGRKIDENVTMGKHIGFMPQDLSLYELLSIKETMKYYGKLYGMTWEQIEERFQFLQNLLKLPGDGSSYIRKLSGGQKRRVSLALALLHNPKLLILDEPTVGLDPLLRKSIWNHLFKLTTVSKITVIITTHYIEEVRYSNKIGLMRNGRLLVEDDPICLMKLYQASLLEDVVLKICRKDQNHGLNELPSKTNNLEGVFVDNQPKFQATWKKNLKSCCNEMKGICGTNGKFCITCSDSKNDTTTTNPSLQNQPQPSNVTTATEKISPQEAPPVTNNNQPPKYKFLNSCQASIQRSIAHSKAEWINILRSPIYICILTLLPAFQLLTTGGVVGVEPKGTKIGVVNYEFLNWEAGCIKHREAIGSNDTCDLSMLSCGLIQHLYSSGYIAPIQVTSKEEALAAVKRGDIKGYIQIPVNYSSFSIERAVMKHFASNESIDGSRVTMHMDLSDYITMFVALADLLKSFERFIEEIGERCDFSLKIVEFPVQFREPVYGSLEGSAQTYVIPALIAGLLFEISFAVVPLILINALKQGTLVRANVAGLRFHEFLIGVLFTMTSLTIIQVIICYMSLEYGLNFRIQGSILVFTFLCLLTTLCGGTFGLLLGIIMKDVLCIVITAVFLIPMLMIYAGVLQPIEVIPHNLRFMSLLFPTAAIVEPFRSVMNRGLSLTHPTVWPGVLLTFGWVMVLTITCLLLRKKLKT</sequence>
<dbReference type="CDD" id="cd03230">
    <property type="entry name" value="ABC_DR_subfamily_A"/>
    <property type="match status" value="1"/>
</dbReference>
<comment type="caution">
    <text evidence="10">The sequence shown here is derived from an EMBL/GenBank/DDBJ whole genome shotgun (WGS) entry which is preliminary data.</text>
</comment>
<dbReference type="PROSITE" id="PS00211">
    <property type="entry name" value="ABC_TRANSPORTER_1"/>
    <property type="match status" value="1"/>
</dbReference>
<feature type="transmembrane region" description="Helical" evidence="8">
    <location>
        <begin position="746"/>
        <end position="767"/>
    </location>
</feature>
<protein>
    <recommendedName>
        <fullName evidence="9">ABC transporter domain-containing protein</fullName>
    </recommendedName>
</protein>
<keyword evidence="4" id="KW-0067">ATP-binding</keyword>
<accession>A0ABP1R8U6</accession>
<evidence type="ECO:0000256" key="8">
    <source>
        <dbReference type="SAM" id="Phobius"/>
    </source>
</evidence>
<organism evidence="10 11">
    <name type="scientific">Orchesella dallaii</name>
    <dbReference type="NCBI Taxonomy" id="48710"/>
    <lineage>
        <taxon>Eukaryota</taxon>
        <taxon>Metazoa</taxon>
        <taxon>Ecdysozoa</taxon>
        <taxon>Arthropoda</taxon>
        <taxon>Hexapoda</taxon>
        <taxon>Collembola</taxon>
        <taxon>Entomobryomorpha</taxon>
        <taxon>Entomobryoidea</taxon>
        <taxon>Orchesellidae</taxon>
        <taxon>Orchesellinae</taxon>
        <taxon>Orchesella</taxon>
    </lineage>
</organism>
<feature type="transmembrane region" description="Helical" evidence="8">
    <location>
        <begin position="656"/>
        <end position="677"/>
    </location>
</feature>
<gene>
    <name evidence="10" type="ORF">ODALV1_LOCUS20135</name>
</gene>
<feature type="transmembrane region" description="Helical" evidence="8">
    <location>
        <begin position="684"/>
        <end position="704"/>
    </location>
</feature>
<evidence type="ECO:0000256" key="4">
    <source>
        <dbReference type="ARBA" id="ARBA00022840"/>
    </source>
</evidence>
<dbReference type="Pfam" id="PF00005">
    <property type="entry name" value="ABC_tran"/>
    <property type="match status" value="1"/>
</dbReference>
<comment type="subcellular location">
    <subcellularLocation>
        <location evidence="1">Membrane</location>
        <topology evidence="1">Multi-pass membrane protein</topology>
    </subcellularLocation>
</comment>
<dbReference type="PROSITE" id="PS50893">
    <property type="entry name" value="ABC_TRANSPORTER_2"/>
    <property type="match status" value="1"/>
</dbReference>
<dbReference type="InterPro" id="IPR017871">
    <property type="entry name" value="ABC_transporter-like_CS"/>
</dbReference>
<evidence type="ECO:0000256" key="6">
    <source>
        <dbReference type="ARBA" id="ARBA00023136"/>
    </source>
</evidence>
<feature type="domain" description="ABC transporter" evidence="9">
    <location>
        <begin position="18"/>
        <end position="248"/>
    </location>
</feature>
<evidence type="ECO:0000256" key="2">
    <source>
        <dbReference type="ARBA" id="ARBA00022692"/>
    </source>
</evidence>
<dbReference type="Pfam" id="PF12698">
    <property type="entry name" value="ABC2_membrane_3"/>
    <property type="match status" value="1"/>
</dbReference>
<name>A0ABP1R8U6_9HEXA</name>
<evidence type="ECO:0000256" key="3">
    <source>
        <dbReference type="ARBA" id="ARBA00022741"/>
    </source>
</evidence>
<evidence type="ECO:0000256" key="7">
    <source>
        <dbReference type="SAM" id="MobiDB-lite"/>
    </source>
</evidence>
<evidence type="ECO:0000313" key="11">
    <source>
        <dbReference type="Proteomes" id="UP001642540"/>
    </source>
</evidence>
<dbReference type="InterPro" id="IPR003593">
    <property type="entry name" value="AAA+_ATPase"/>
</dbReference>
<evidence type="ECO:0000256" key="1">
    <source>
        <dbReference type="ARBA" id="ARBA00004141"/>
    </source>
</evidence>
<reference evidence="10 11" key="1">
    <citation type="submission" date="2024-08" db="EMBL/GenBank/DDBJ databases">
        <authorList>
            <person name="Cucini C."/>
            <person name="Frati F."/>
        </authorList>
    </citation>
    <scope>NUCLEOTIDE SEQUENCE [LARGE SCALE GENOMIC DNA]</scope>
</reference>
<keyword evidence="5 8" id="KW-1133">Transmembrane helix</keyword>
<feature type="transmembrane region" description="Helical" evidence="8">
    <location>
        <begin position="577"/>
        <end position="600"/>
    </location>
</feature>
<dbReference type="InterPro" id="IPR003439">
    <property type="entry name" value="ABC_transporter-like_ATP-bd"/>
</dbReference>
<dbReference type="InterPro" id="IPR013525">
    <property type="entry name" value="ABC2_TM"/>
</dbReference>